<evidence type="ECO:0000313" key="2">
    <source>
        <dbReference type="EMBL" id="AJA42258.1"/>
    </source>
</evidence>
<feature type="transmembrane region" description="Helical" evidence="1">
    <location>
        <begin position="79"/>
        <end position="104"/>
    </location>
</feature>
<reference evidence="2 3" key="1">
    <citation type="journal article" date="2015" name="Appl. Environ. Microbiol.">
        <title>Two Phages, phiIPLA-RODI and phiIPLA-C1C, Lyse Mono- and Dual-Species Staphylococcal Biofilms.</title>
        <authorList>
            <person name="Gutierrez D."/>
            <person name="Vandenheuvel D."/>
            <person name="Martinez B."/>
            <person name="Rodriguez A."/>
            <person name="Lavigne R."/>
            <person name="Garcia P."/>
        </authorList>
    </citation>
    <scope>NUCLEOTIDE SEQUENCE [LARGE SCALE GENOMIC DNA]</scope>
</reference>
<dbReference type="KEGG" id="vg:26640955"/>
<proteinExistence type="predicted"/>
<dbReference type="GeneID" id="26640955"/>
<protein>
    <submittedName>
        <fullName evidence="2">Uncharacterized protein</fullName>
    </submittedName>
</protein>
<dbReference type="Pfam" id="PF24195">
    <property type="entry name" value="DUF7420"/>
    <property type="match status" value="1"/>
</dbReference>
<accession>A0A0D3MVJ7</accession>
<evidence type="ECO:0000313" key="3">
    <source>
        <dbReference type="Proteomes" id="UP000032689"/>
    </source>
</evidence>
<keyword evidence="3" id="KW-1185">Reference proteome</keyword>
<keyword evidence="1" id="KW-1133">Transmembrane helix</keyword>
<feature type="transmembrane region" description="Helical" evidence="1">
    <location>
        <begin position="6"/>
        <end position="25"/>
    </location>
</feature>
<name>A0A0D3MVJ7_9CAUD</name>
<feature type="transmembrane region" description="Helical" evidence="1">
    <location>
        <begin position="46"/>
        <end position="67"/>
    </location>
</feature>
<dbReference type="EMBL" id="KP027447">
    <property type="protein sequence ID" value="AJA42258.1"/>
    <property type="molecule type" value="Genomic_DNA"/>
</dbReference>
<sequence>MNYVLSILISTMILVTINTVATLFQQWSVEKERVKAGYPAFNNFDYYYPLLNWLLGFMFLLVISFFSDNFIQPTNIWFLILYCVIFIVGYLIVGLITTLIMSFIQAKLIKKK</sequence>
<keyword evidence="1" id="KW-0812">Transmembrane</keyword>
<dbReference type="Proteomes" id="UP000032689">
    <property type="component" value="Segment"/>
</dbReference>
<dbReference type="InterPro" id="IPR055843">
    <property type="entry name" value="DUF7420"/>
</dbReference>
<evidence type="ECO:0000256" key="1">
    <source>
        <dbReference type="SAM" id="Phobius"/>
    </source>
</evidence>
<dbReference type="RefSeq" id="YP_009214538.1">
    <property type="nucleotide sequence ID" value="NC_028962.1"/>
</dbReference>
<organism evidence="2 3">
    <name type="scientific">Staphylococcus phage vB_SepM_ phiIPLA-C1C</name>
    <dbReference type="NCBI Taxonomy" id="1572704"/>
    <lineage>
        <taxon>Viruses</taxon>
        <taxon>Duplodnaviria</taxon>
        <taxon>Heunggongvirae</taxon>
        <taxon>Uroviricota</taxon>
        <taxon>Caudoviricetes</taxon>
        <taxon>Herelleviridae</taxon>
        <taxon>Twortvirinae</taxon>
        <taxon>Sepunavirus</taxon>
        <taxon>Sepunavirus IPLAC1C</taxon>
    </lineage>
</organism>
<keyword evidence="1" id="KW-0472">Membrane</keyword>